<dbReference type="SUPFAM" id="SSF52218">
    <property type="entry name" value="Flavoproteins"/>
    <property type="match status" value="1"/>
</dbReference>
<evidence type="ECO:0000313" key="3">
    <source>
        <dbReference type="Proteomes" id="UP000183900"/>
    </source>
</evidence>
<dbReference type="Gene3D" id="3.40.50.360">
    <property type="match status" value="1"/>
</dbReference>
<proteinExistence type="predicted"/>
<dbReference type="OrthoDB" id="9812295at2"/>
<dbReference type="GO" id="GO:0005829">
    <property type="term" value="C:cytosol"/>
    <property type="evidence" value="ECO:0007669"/>
    <property type="project" value="TreeGrafter"/>
</dbReference>
<gene>
    <name evidence="2" type="ORF">Ga0061067_102252</name>
</gene>
<accession>A0A0K6HQP6</accession>
<keyword evidence="3" id="KW-1185">Reference proteome</keyword>
<dbReference type="Proteomes" id="UP000183900">
    <property type="component" value="Unassembled WGS sequence"/>
</dbReference>
<dbReference type="GO" id="GO:0016491">
    <property type="term" value="F:oxidoreductase activity"/>
    <property type="evidence" value="ECO:0007669"/>
    <property type="project" value="InterPro"/>
</dbReference>
<dbReference type="RefSeq" id="WP_055454534.1">
    <property type="nucleotide sequence ID" value="NZ_CYHE01000002.1"/>
</dbReference>
<dbReference type="AlphaFoldDB" id="A0A0K6HQP6"/>
<dbReference type="EMBL" id="CYHE01000002">
    <property type="protein sequence ID" value="CUA93093.1"/>
    <property type="molecule type" value="Genomic_DNA"/>
</dbReference>
<name>A0A0K6HQP6_9HYPH</name>
<organism evidence="2 3">
    <name type="scientific">Pannonibacter indicus</name>
    <dbReference type="NCBI Taxonomy" id="466044"/>
    <lineage>
        <taxon>Bacteria</taxon>
        <taxon>Pseudomonadati</taxon>
        <taxon>Pseudomonadota</taxon>
        <taxon>Alphaproteobacteria</taxon>
        <taxon>Hyphomicrobiales</taxon>
        <taxon>Stappiaceae</taxon>
        <taxon>Pannonibacter</taxon>
    </lineage>
</organism>
<evidence type="ECO:0000259" key="1">
    <source>
        <dbReference type="Pfam" id="PF03358"/>
    </source>
</evidence>
<evidence type="ECO:0000313" key="2">
    <source>
        <dbReference type="EMBL" id="CUA93093.1"/>
    </source>
</evidence>
<feature type="domain" description="NADPH-dependent FMN reductase-like" evidence="1">
    <location>
        <begin position="4"/>
        <end position="157"/>
    </location>
</feature>
<dbReference type="InterPro" id="IPR029039">
    <property type="entry name" value="Flavoprotein-like_sf"/>
</dbReference>
<reference evidence="3" key="1">
    <citation type="submission" date="2015-08" db="EMBL/GenBank/DDBJ databases">
        <authorList>
            <person name="Varghese N."/>
        </authorList>
    </citation>
    <scope>NUCLEOTIDE SEQUENCE [LARGE SCALE GENOMIC DNA]</scope>
    <source>
        <strain evidence="3">DSM 23407</strain>
    </source>
</reference>
<dbReference type="Pfam" id="PF03358">
    <property type="entry name" value="FMN_red"/>
    <property type="match status" value="1"/>
</dbReference>
<dbReference type="PANTHER" id="PTHR30543">
    <property type="entry name" value="CHROMATE REDUCTASE"/>
    <property type="match status" value="1"/>
</dbReference>
<dbReference type="PANTHER" id="PTHR30543:SF21">
    <property type="entry name" value="NAD(P)H-DEPENDENT FMN REDUCTASE LOT6"/>
    <property type="match status" value="1"/>
</dbReference>
<dbReference type="GO" id="GO:0010181">
    <property type="term" value="F:FMN binding"/>
    <property type="evidence" value="ECO:0007669"/>
    <property type="project" value="TreeGrafter"/>
</dbReference>
<protein>
    <submittedName>
        <fullName evidence="2">NAD(P)H-dependent FMN reductase</fullName>
    </submittedName>
</protein>
<sequence>MRHPKILVFSGSIRGGSLNTRLAGLAAKRLALADAEVTRISLADYQMPLYDGDLEQEKGPPEAARKLKRLMQEQHGIFIACPEYNAGITPLLKNTLDWISRVGDPGDVPGAAFKNRVFCLGAASPSALGGIRGLMGTRTVLEVGLGALVLPEMAMVPDAGSAFDPQGNLVNEKASRALDAAVQRLIRETRALV</sequence>
<dbReference type="InterPro" id="IPR005025">
    <property type="entry name" value="FMN_Rdtase-like_dom"/>
</dbReference>
<dbReference type="InterPro" id="IPR050712">
    <property type="entry name" value="NAD(P)H-dep_reductase"/>
</dbReference>